<evidence type="ECO:0000313" key="3">
    <source>
        <dbReference type="Proteomes" id="UP000269198"/>
    </source>
</evidence>
<proteinExistence type="predicted"/>
<reference evidence="2 3" key="1">
    <citation type="submission" date="2018-11" db="EMBL/GenBank/DDBJ databases">
        <title>The genome draft of YIM 96095.</title>
        <authorList>
            <person name="Tang S.-K."/>
            <person name="Chunyu W.-X."/>
            <person name="Feng Y.-Z."/>
        </authorList>
    </citation>
    <scope>NUCLEOTIDE SEQUENCE [LARGE SCALE GENOMIC DNA]</scope>
    <source>
        <strain evidence="2 3">YIM 96095</strain>
    </source>
</reference>
<dbReference type="GO" id="GO:0006596">
    <property type="term" value="P:polyamine biosynthetic process"/>
    <property type="evidence" value="ECO:0007669"/>
    <property type="project" value="UniProtKB-KW"/>
</dbReference>
<keyword evidence="3" id="KW-1185">Reference proteome</keyword>
<dbReference type="PANTHER" id="PTHR43317">
    <property type="entry name" value="THERMOSPERMINE SYNTHASE ACAULIS5"/>
    <property type="match status" value="1"/>
</dbReference>
<dbReference type="PANTHER" id="PTHR43317:SF3">
    <property type="entry name" value="BLR2883 PROTEIN"/>
    <property type="match status" value="1"/>
</dbReference>
<keyword evidence="1" id="KW-0620">Polyamine biosynthesis</keyword>
<evidence type="ECO:0000256" key="1">
    <source>
        <dbReference type="ARBA" id="ARBA00023115"/>
    </source>
</evidence>
<dbReference type="OrthoDB" id="9793351at2"/>
<dbReference type="AlphaFoldDB" id="A0A3N0E5C9"/>
<dbReference type="SUPFAM" id="SSF53335">
    <property type="entry name" value="S-adenosyl-L-methionine-dependent methyltransferases"/>
    <property type="match status" value="1"/>
</dbReference>
<name>A0A3N0E5C9_9ACTN</name>
<dbReference type="Gene3D" id="3.40.50.150">
    <property type="entry name" value="Vaccinia Virus protein VP39"/>
    <property type="match status" value="1"/>
</dbReference>
<gene>
    <name evidence="2" type="ORF">EFW17_17395</name>
</gene>
<dbReference type="Proteomes" id="UP000269198">
    <property type="component" value="Unassembled WGS sequence"/>
</dbReference>
<organism evidence="2 3">
    <name type="scientific">Halostreptopolyspora alba</name>
    <dbReference type="NCBI Taxonomy" id="2487137"/>
    <lineage>
        <taxon>Bacteria</taxon>
        <taxon>Bacillati</taxon>
        <taxon>Actinomycetota</taxon>
        <taxon>Actinomycetes</taxon>
        <taxon>Streptosporangiales</taxon>
        <taxon>Nocardiopsidaceae</taxon>
        <taxon>Halostreptopolyspora</taxon>
    </lineage>
</organism>
<protein>
    <submittedName>
        <fullName evidence="2">Spermidine synthase</fullName>
    </submittedName>
</protein>
<comment type="caution">
    <text evidence="2">The sequence shown here is derived from an EMBL/GenBank/DDBJ whole genome shotgun (WGS) entry which is preliminary data.</text>
</comment>
<accession>A0A3N0E5C9</accession>
<dbReference type="EMBL" id="RJMB01000019">
    <property type="protein sequence ID" value="RNL83052.1"/>
    <property type="molecule type" value="Genomic_DNA"/>
</dbReference>
<sequence length="215" mass="23164">MARGPGVVAGELVLRRAGAHFEIISNGVFLMDTRDGTSERELVRASLAALPAGRTGVRVLIGGLGVGFSARAALEDRRVAHVRVIEVEPEVIAWHSGPLGAVAGHLTADPRCELTRADLLRWLATVGDTARFDVICLDIDNGPGWTVNDGNAQLYRPATLRRLRRLLTDGGVVAFWSAMRAPDFAALLAAQFAEVRTIEVPARRGEPDVIYLARP</sequence>
<evidence type="ECO:0000313" key="2">
    <source>
        <dbReference type="EMBL" id="RNL83052.1"/>
    </source>
</evidence>
<dbReference type="InterPro" id="IPR029063">
    <property type="entry name" value="SAM-dependent_MTases_sf"/>
</dbReference>